<feature type="compositionally biased region" description="Basic and acidic residues" evidence="1">
    <location>
        <begin position="21"/>
        <end position="61"/>
    </location>
</feature>
<feature type="region of interest" description="Disordered" evidence="1">
    <location>
        <begin position="1"/>
        <end position="91"/>
    </location>
</feature>
<accession>A0AAX4KJQ9</accession>
<evidence type="ECO:0000313" key="3">
    <source>
        <dbReference type="Proteomes" id="UP001358614"/>
    </source>
</evidence>
<feature type="compositionally biased region" description="Basic residues" evidence="1">
    <location>
        <begin position="282"/>
        <end position="294"/>
    </location>
</feature>
<feature type="compositionally biased region" description="Polar residues" evidence="1">
    <location>
        <begin position="201"/>
        <end position="212"/>
    </location>
</feature>
<evidence type="ECO:0000256" key="1">
    <source>
        <dbReference type="SAM" id="MobiDB-lite"/>
    </source>
</evidence>
<gene>
    <name evidence="2" type="ORF">V865_004340</name>
</gene>
<evidence type="ECO:0008006" key="4">
    <source>
        <dbReference type="Google" id="ProtNLM"/>
    </source>
</evidence>
<dbReference type="EMBL" id="CP144089">
    <property type="protein sequence ID" value="WWD06254.1"/>
    <property type="molecule type" value="Genomic_DNA"/>
</dbReference>
<reference evidence="2 3" key="1">
    <citation type="submission" date="2024-01" db="EMBL/GenBank/DDBJ databases">
        <title>Comparative genomics of Cryptococcus and Kwoniella reveals pathogenesis evolution and contrasting modes of karyotype evolution via chromosome fusion or intercentromeric recombination.</title>
        <authorList>
            <person name="Coelho M.A."/>
            <person name="David-Palma M."/>
            <person name="Shea T."/>
            <person name="Bowers K."/>
            <person name="McGinley-Smith S."/>
            <person name="Mohammad A.W."/>
            <person name="Gnirke A."/>
            <person name="Yurkov A.M."/>
            <person name="Nowrousian M."/>
            <person name="Sun S."/>
            <person name="Cuomo C.A."/>
            <person name="Heitman J."/>
        </authorList>
    </citation>
    <scope>NUCLEOTIDE SEQUENCE [LARGE SCALE GENOMIC DNA]</scope>
    <source>
        <strain evidence="2 3">PYCC6329</strain>
    </source>
</reference>
<dbReference type="Proteomes" id="UP001358614">
    <property type="component" value="Chromosome 1"/>
</dbReference>
<dbReference type="KEGG" id="ker:91103141"/>
<evidence type="ECO:0000313" key="2">
    <source>
        <dbReference type="EMBL" id="WWD06254.1"/>
    </source>
</evidence>
<dbReference type="GeneID" id="91103141"/>
<feature type="region of interest" description="Disordered" evidence="1">
    <location>
        <begin position="134"/>
        <end position="227"/>
    </location>
</feature>
<organism evidence="2 3">
    <name type="scientific">Kwoniella europaea PYCC6329</name>
    <dbReference type="NCBI Taxonomy" id="1423913"/>
    <lineage>
        <taxon>Eukaryota</taxon>
        <taxon>Fungi</taxon>
        <taxon>Dikarya</taxon>
        <taxon>Basidiomycota</taxon>
        <taxon>Agaricomycotina</taxon>
        <taxon>Tremellomycetes</taxon>
        <taxon>Tremellales</taxon>
        <taxon>Cryptococcaceae</taxon>
        <taxon>Kwoniella</taxon>
    </lineage>
</organism>
<keyword evidence="3" id="KW-1185">Reference proteome</keyword>
<feature type="region of interest" description="Disordered" evidence="1">
    <location>
        <begin position="255"/>
        <end position="321"/>
    </location>
</feature>
<dbReference type="RefSeq" id="XP_066084221.1">
    <property type="nucleotide sequence ID" value="XM_066228124.1"/>
</dbReference>
<name>A0AAX4KJQ9_9TREE</name>
<feature type="compositionally biased region" description="Low complexity" evidence="1">
    <location>
        <begin position="146"/>
        <end position="160"/>
    </location>
</feature>
<sequence>MTQEQSDTGRPSKRARQCKGQGKEATHDPVENPNKQVDKAISERTKRSWETRRAKSAREGLEEMVNGHGDTHEDENEAGPSDHSQQIIPLPTSELLLSIHQHSSEFYTSNELLIQPSKKGRTVPWGSKKRLLILQDADPGSKNDSRSSGSTSTRSKSRSTWITEEDEEQPEEDELDDENDENANVKKELVDEYGELLVQGDGQTNRSESANGNGRKERSKGRYKKRDMYKAIEGEGLMALGILLQQHIIQAIHTAGYRKRDPKSVSEETGSSRSGTAPSHTSKGKGRKSKKRKGAPSIEEEEEEEREMESEEGQESDSDSA</sequence>
<dbReference type="AlphaFoldDB" id="A0AAX4KJQ9"/>
<feature type="compositionally biased region" description="Acidic residues" evidence="1">
    <location>
        <begin position="163"/>
        <end position="181"/>
    </location>
</feature>
<feature type="compositionally biased region" description="Acidic residues" evidence="1">
    <location>
        <begin position="298"/>
        <end position="321"/>
    </location>
</feature>
<protein>
    <recommendedName>
        <fullName evidence="4">Rrn9 domain-containing protein</fullName>
    </recommendedName>
</protein>
<feature type="compositionally biased region" description="Polar residues" evidence="1">
    <location>
        <begin position="267"/>
        <end position="281"/>
    </location>
</feature>
<proteinExistence type="predicted"/>